<dbReference type="InterPro" id="IPR029056">
    <property type="entry name" value="Ribokinase-like"/>
</dbReference>
<reference evidence="5" key="1">
    <citation type="journal article" date="2019" name="Int. J. Syst. Evol. Microbiol.">
        <title>The Global Catalogue of Microorganisms (GCM) 10K type strain sequencing project: providing services to taxonomists for standard genome sequencing and annotation.</title>
        <authorList>
            <consortium name="The Broad Institute Genomics Platform"/>
            <consortium name="The Broad Institute Genome Sequencing Center for Infectious Disease"/>
            <person name="Wu L."/>
            <person name="Ma J."/>
        </authorList>
    </citation>
    <scope>NUCLEOTIDE SEQUENCE [LARGE SCALE GENOMIC DNA]</scope>
    <source>
        <strain evidence="5">KCTC 42423</strain>
    </source>
</reference>
<evidence type="ECO:0000256" key="2">
    <source>
        <dbReference type="ARBA" id="ARBA00012135"/>
    </source>
</evidence>
<organism evidence="4 5">
    <name type="scientific">Aquimarina hainanensis</name>
    <dbReference type="NCBI Taxonomy" id="1578017"/>
    <lineage>
        <taxon>Bacteria</taxon>
        <taxon>Pseudomonadati</taxon>
        <taxon>Bacteroidota</taxon>
        <taxon>Flavobacteriia</taxon>
        <taxon>Flavobacteriales</taxon>
        <taxon>Flavobacteriaceae</taxon>
        <taxon>Aquimarina</taxon>
    </lineage>
</organism>
<dbReference type="Proteomes" id="UP001597459">
    <property type="component" value="Unassembled WGS sequence"/>
</dbReference>
<dbReference type="PANTHER" id="PTHR20858:SF17">
    <property type="entry name" value="HYDROXYMETHYLPYRIMIDINE_PHOSPHOMETHYLPYRIMIDINE KINASE THI20-RELATED"/>
    <property type="match status" value="1"/>
</dbReference>
<dbReference type="EC" id="2.7.1.49" evidence="2"/>
<proteinExistence type="predicted"/>
<feature type="domain" description="Pyridoxamine kinase/Phosphomethylpyrimidine kinase" evidence="3">
    <location>
        <begin position="14"/>
        <end position="244"/>
    </location>
</feature>
<dbReference type="SUPFAM" id="SSF53613">
    <property type="entry name" value="Ribokinase-like"/>
    <property type="match status" value="1"/>
</dbReference>
<dbReference type="Gene3D" id="3.40.1190.20">
    <property type="match status" value="1"/>
</dbReference>
<sequence length="250" mass="28240">MRNRPYVITIAGFDPSGGAGLVADSKTFDHLKCYGLAVCTANTIQDDKCFKCCHWIEKQVIKRQLQTLLERFDIEVVKIGIIEDWELLHEIIDVLTVYNDRIKIVVDPVLRSSTNFDFKKQEEQIEVFNAVLKKITLITPNYDEIEALFPEKDIEETIAYISGRTGLLLKGGHRLEAIGKDELYLPSGEVFTYNPKGKNHSEKHGSGCVLSSAIAAYLARGFSLHKAVYRGKRYTEKVLQSNKSLLGYHG</sequence>
<comment type="pathway">
    <text evidence="1">Cofactor biosynthesis; thiamine diphosphate biosynthesis.</text>
</comment>
<keyword evidence="4" id="KW-0808">Transferase</keyword>
<evidence type="ECO:0000313" key="5">
    <source>
        <dbReference type="Proteomes" id="UP001597459"/>
    </source>
</evidence>
<evidence type="ECO:0000256" key="1">
    <source>
        <dbReference type="ARBA" id="ARBA00004948"/>
    </source>
</evidence>
<dbReference type="InterPro" id="IPR013749">
    <property type="entry name" value="PM/HMP-P_kinase-1"/>
</dbReference>
<dbReference type="PANTHER" id="PTHR20858">
    <property type="entry name" value="PHOSPHOMETHYLPYRIMIDINE KINASE"/>
    <property type="match status" value="1"/>
</dbReference>
<dbReference type="InterPro" id="IPR004399">
    <property type="entry name" value="HMP/HMP-P_kinase_dom"/>
</dbReference>
<dbReference type="Pfam" id="PF08543">
    <property type="entry name" value="Phos_pyr_kin"/>
    <property type="match status" value="1"/>
</dbReference>
<keyword evidence="4" id="KW-0418">Kinase</keyword>
<dbReference type="CDD" id="cd01169">
    <property type="entry name" value="HMPP_kinase"/>
    <property type="match status" value="1"/>
</dbReference>
<keyword evidence="5" id="KW-1185">Reference proteome</keyword>
<name>A0ABW5N3T4_9FLAO</name>
<evidence type="ECO:0000259" key="3">
    <source>
        <dbReference type="Pfam" id="PF08543"/>
    </source>
</evidence>
<comment type="caution">
    <text evidence="4">The sequence shown here is derived from an EMBL/GenBank/DDBJ whole genome shotgun (WGS) entry which is preliminary data.</text>
</comment>
<protein>
    <recommendedName>
        <fullName evidence="2">hydroxymethylpyrimidine kinase</fullName>
        <ecNumber evidence="2">2.7.1.49</ecNumber>
    </recommendedName>
</protein>
<gene>
    <name evidence="4" type="ORF">ACFSTE_01190</name>
</gene>
<accession>A0ABW5N3T4</accession>
<evidence type="ECO:0000313" key="4">
    <source>
        <dbReference type="EMBL" id="MFD2589425.1"/>
    </source>
</evidence>
<dbReference type="RefSeq" id="WP_176027960.1">
    <property type="nucleotide sequence ID" value="NZ_JBHSJV010000001.1"/>
</dbReference>
<dbReference type="GO" id="GO:0016301">
    <property type="term" value="F:kinase activity"/>
    <property type="evidence" value="ECO:0007669"/>
    <property type="project" value="UniProtKB-KW"/>
</dbReference>
<dbReference type="EMBL" id="JBHULX010000001">
    <property type="protein sequence ID" value="MFD2589425.1"/>
    <property type="molecule type" value="Genomic_DNA"/>
</dbReference>